<comment type="similarity">
    <text evidence="2 7">Belongs to the ExbD/TolR family.</text>
</comment>
<name>A0A3R9MAR5_9BACT</name>
<dbReference type="Proteomes" id="UP000280066">
    <property type="component" value="Unassembled WGS sequence"/>
</dbReference>
<evidence type="ECO:0000313" key="9">
    <source>
        <dbReference type="EMBL" id="RSK37385.1"/>
    </source>
</evidence>
<sequence>MPGRVMCRCTPASRRSRCGGFNILNHRVSSASLDTPLKQVKLSFRTGPTRRSLQPDMTPMAGIGFLLVTFFMLVTTAAKPTLMELTMPVKPKPTDELVSRCCGNALTVLVGANNRVFYYWGMSPAFTNDPLHETTLGSEGLRQVLLAFRKESCPFVLIKTSDEASYRGMVDVLDEMRITDTRRYGLVDMTATDKQLLAQVR</sequence>
<evidence type="ECO:0000256" key="4">
    <source>
        <dbReference type="ARBA" id="ARBA00022692"/>
    </source>
</evidence>
<dbReference type="EMBL" id="RWIS01000001">
    <property type="protein sequence ID" value="RSK37385.1"/>
    <property type="molecule type" value="Genomic_DNA"/>
</dbReference>
<evidence type="ECO:0000313" key="10">
    <source>
        <dbReference type="Proteomes" id="UP000280066"/>
    </source>
</evidence>
<reference evidence="9 10" key="1">
    <citation type="submission" date="2018-12" db="EMBL/GenBank/DDBJ databases">
        <authorList>
            <person name="Feng G."/>
            <person name="Zhu H."/>
        </authorList>
    </citation>
    <scope>NUCLEOTIDE SEQUENCE [LARGE SCALE GENOMIC DNA]</scope>
    <source>
        <strain evidence="9 10">9PBR-2</strain>
    </source>
</reference>
<evidence type="ECO:0000256" key="7">
    <source>
        <dbReference type="RuleBase" id="RU003879"/>
    </source>
</evidence>
<evidence type="ECO:0000256" key="3">
    <source>
        <dbReference type="ARBA" id="ARBA00022475"/>
    </source>
</evidence>
<keyword evidence="4 7" id="KW-0812">Transmembrane</keyword>
<dbReference type="GO" id="GO:0005886">
    <property type="term" value="C:plasma membrane"/>
    <property type="evidence" value="ECO:0007669"/>
    <property type="project" value="UniProtKB-SubCell"/>
</dbReference>
<comment type="subcellular location">
    <subcellularLocation>
        <location evidence="1">Cell membrane</location>
        <topology evidence="1">Single-pass membrane protein</topology>
    </subcellularLocation>
    <subcellularLocation>
        <location evidence="7">Cell membrane</location>
        <topology evidence="7">Single-pass type II membrane protein</topology>
    </subcellularLocation>
</comment>
<evidence type="ECO:0000256" key="2">
    <source>
        <dbReference type="ARBA" id="ARBA00005811"/>
    </source>
</evidence>
<organism evidence="9 10">
    <name type="scientific">Hymenobacter metallilatus</name>
    <dbReference type="NCBI Taxonomy" id="2493666"/>
    <lineage>
        <taxon>Bacteria</taxon>
        <taxon>Pseudomonadati</taxon>
        <taxon>Bacteroidota</taxon>
        <taxon>Cytophagia</taxon>
        <taxon>Cytophagales</taxon>
        <taxon>Hymenobacteraceae</taxon>
        <taxon>Hymenobacter</taxon>
    </lineage>
</organism>
<keyword evidence="3" id="KW-1003">Cell membrane</keyword>
<dbReference type="GO" id="GO:0015031">
    <property type="term" value="P:protein transport"/>
    <property type="evidence" value="ECO:0007669"/>
    <property type="project" value="UniProtKB-KW"/>
</dbReference>
<dbReference type="OrthoDB" id="952702at2"/>
<keyword evidence="6 8" id="KW-0472">Membrane</keyword>
<dbReference type="PANTHER" id="PTHR30558">
    <property type="entry name" value="EXBD MEMBRANE COMPONENT OF PMF-DRIVEN MACROMOLECULE IMPORT SYSTEM"/>
    <property type="match status" value="1"/>
</dbReference>
<evidence type="ECO:0000256" key="6">
    <source>
        <dbReference type="ARBA" id="ARBA00023136"/>
    </source>
</evidence>
<keyword evidence="10" id="KW-1185">Reference proteome</keyword>
<dbReference type="InterPro" id="IPR003400">
    <property type="entry name" value="ExbD"/>
</dbReference>
<dbReference type="Pfam" id="PF02472">
    <property type="entry name" value="ExbD"/>
    <property type="match status" value="1"/>
</dbReference>
<feature type="transmembrane region" description="Helical" evidence="8">
    <location>
        <begin position="60"/>
        <end position="78"/>
    </location>
</feature>
<evidence type="ECO:0000256" key="1">
    <source>
        <dbReference type="ARBA" id="ARBA00004162"/>
    </source>
</evidence>
<protein>
    <submittedName>
        <fullName evidence="9">Biopolymer transporter ExbD</fullName>
    </submittedName>
</protein>
<accession>A0A3R9MAR5</accession>
<proteinExistence type="inferred from homology"/>
<dbReference type="PANTHER" id="PTHR30558:SF3">
    <property type="entry name" value="BIOPOLYMER TRANSPORT PROTEIN EXBD-RELATED"/>
    <property type="match status" value="1"/>
</dbReference>
<gene>
    <name evidence="9" type="ORF">EI290_01665</name>
</gene>
<keyword evidence="7" id="KW-0653">Protein transport</keyword>
<dbReference type="GO" id="GO:0022857">
    <property type="term" value="F:transmembrane transporter activity"/>
    <property type="evidence" value="ECO:0007669"/>
    <property type="project" value="InterPro"/>
</dbReference>
<evidence type="ECO:0000256" key="8">
    <source>
        <dbReference type="SAM" id="Phobius"/>
    </source>
</evidence>
<keyword evidence="5 8" id="KW-1133">Transmembrane helix</keyword>
<dbReference type="AlphaFoldDB" id="A0A3R9MAR5"/>
<evidence type="ECO:0000256" key="5">
    <source>
        <dbReference type="ARBA" id="ARBA00022989"/>
    </source>
</evidence>
<comment type="caution">
    <text evidence="9">The sequence shown here is derived from an EMBL/GenBank/DDBJ whole genome shotgun (WGS) entry which is preliminary data.</text>
</comment>
<keyword evidence="7" id="KW-0813">Transport</keyword>